<dbReference type="Proteomes" id="UP000195402">
    <property type="component" value="Unassembled WGS sequence"/>
</dbReference>
<name>A0A200QZX7_MACCD</name>
<keyword evidence="3" id="KW-1185">Reference proteome</keyword>
<dbReference type="InParanoid" id="A0A200QZX7"/>
<evidence type="ECO:0000256" key="1">
    <source>
        <dbReference type="SAM" id="MobiDB-lite"/>
    </source>
</evidence>
<dbReference type="AlphaFoldDB" id="A0A200QZX7"/>
<accession>A0A200QZX7</accession>
<dbReference type="OrthoDB" id="694295at2759"/>
<feature type="region of interest" description="Disordered" evidence="1">
    <location>
        <begin position="32"/>
        <end position="62"/>
    </location>
</feature>
<protein>
    <submittedName>
        <fullName evidence="2">Uncharacterized protein</fullName>
    </submittedName>
</protein>
<gene>
    <name evidence="2" type="ORF">BVC80_1823g46</name>
</gene>
<evidence type="ECO:0000313" key="3">
    <source>
        <dbReference type="Proteomes" id="UP000195402"/>
    </source>
</evidence>
<sequence length="154" mass="16839">MGARWKWVGVVRRKLAKSQPQNTIIVVHINNSRSLREDEEEEHEKHDQKSSCERTVESKEVAGGNWEKVDDDDVDAASLARKNKLAQEQVAAIKIQSFFRGKTGISSTKEPGEGAGIVSWGAREEAATLGPALHGCTYPAATQGSFQAAHESIL</sequence>
<proteinExistence type="predicted"/>
<comment type="caution">
    <text evidence="2">The sequence shown here is derived from an EMBL/GenBank/DDBJ whole genome shotgun (WGS) entry which is preliminary data.</text>
</comment>
<organism evidence="2 3">
    <name type="scientific">Macleaya cordata</name>
    <name type="common">Five-seeded plume-poppy</name>
    <name type="synonym">Bocconia cordata</name>
    <dbReference type="NCBI Taxonomy" id="56857"/>
    <lineage>
        <taxon>Eukaryota</taxon>
        <taxon>Viridiplantae</taxon>
        <taxon>Streptophyta</taxon>
        <taxon>Embryophyta</taxon>
        <taxon>Tracheophyta</taxon>
        <taxon>Spermatophyta</taxon>
        <taxon>Magnoliopsida</taxon>
        <taxon>Ranunculales</taxon>
        <taxon>Papaveraceae</taxon>
        <taxon>Papaveroideae</taxon>
        <taxon>Macleaya</taxon>
    </lineage>
</organism>
<dbReference type="EMBL" id="MVGT01000727">
    <property type="protein sequence ID" value="OVA15988.1"/>
    <property type="molecule type" value="Genomic_DNA"/>
</dbReference>
<reference evidence="2 3" key="1">
    <citation type="journal article" date="2017" name="Mol. Plant">
        <title>The Genome of Medicinal Plant Macleaya cordata Provides New Insights into Benzylisoquinoline Alkaloids Metabolism.</title>
        <authorList>
            <person name="Liu X."/>
            <person name="Liu Y."/>
            <person name="Huang P."/>
            <person name="Ma Y."/>
            <person name="Qing Z."/>
            <person name="Tang Q."/>
            <person name="Cao H."/>
            <person name="Cheng P."/>
            <person name="Zheng Y."/>
            <person name="Yuan Z."/>
            <person name="Zhou Y."/>
            <person name="Liu J."/>
            <person name="Tang Z."/>
            <person name="Zhuo Y."/>
            <person name="Zhang Y."/>
            <person name="Yu L."/>
            <person name="Huang J."/>
            <person name="Yang P."/>
            <person name="Peng Q."/>
            <person name="Zhang J."/>
            <person name="Jiang W."/>
            <person name="Zhang Z."/>
            <person name="Lin K."/>
            <person name="Ro D.K."/>
            <person name="Chen X."/>
            <person name="Xiong X."/>
            <person name="Shang Y."/>
            <person name="Huang S."/>
            <person name="Zeng J."/>
        </authorList>
    </citation>
    <scope>NUCLEOTIDE SEQUENCE [LARGE SCALE GENOMIC DNA]</scope>
    <source>
        <strain evidence="3">cv. BLH2017</strain>
        <tissue evidence="2">Root</tissue>
    </source>
</reference>
<feature type="compositionally biased region" description="Basic and acidic residues" evidence="1">
    <location>
        <begin position="43"/>
        <end position="60"/>
    </location>
</feature>
<evidence type="ECO:0000313" key="2">
    <source>
        <dbReference type="EMBL" id="OVA15988.1"/>
    </source>
</evidence>